<comment type="caution">
    <text evidence="1">The sequence shown here is derived from an EMBL/GenBank/DDBJ whole genome shotgun (WGS) entry which is preliminary data.</text>
</comment>
<organism evidence="1 2">
    <name type="scientific">Punica granatum</name>
    <name type="common">Pomegranate</name>
    <dbReference type="NCBI Taxonomy" id="22663"/>
    <lineage>
        <taxon>Eukaryota</taxon>
        <taxon>Viridiplantae</taxon>
        <taxon>Streptophyta</taxon>
        <taxon>Embryophyta</taxon>
        <taxon>Tracheophyta</taxon>
        <taxon>Spermatophyta</taxon>
        <taxon>Magnoliopsida</taxon>
        <taxon>eudicotyledons</taxon>
        <taxon>Gunneridae</taxon>
        <taxon>Pentapetalae</taxon>
        <taxon>rosids</taxon>
        <taxon>malvids</taxon>
        <taxon>Myrtales</taxon>
        <taxon>Lythraceae</taxon>
        <taxon>Punica</taxon>
    </lineage>
</organism>
<evidence type="ECO:0000313" key="2">
    <source>
        <dbReference type="Proteomes" id="UP000233551"/>
    </source>
</evidence>
<protein>
    <submittedName>
        <fullName evidence="1">Uncharacterized protein</fullName>
    </submittedName>
</protein>
<sequence length="93" mass="10234">MLAEPIPFAAPSLNHSFLASEERTLTEGSYRNPYLGQTSLGEQHNLHYGVKILPGVGFHSSSCLDGSSRAILYTLIELEALRVRKGCFRSPVE</sequence>
<reference evidence="1 2" key="1">
    <citation type="submission" date="2017-11" db="EMBL/GenBank/DDBJ databases">
        <title>De-novo sequencing of pomegranate (Punica granatum L.) genome.</title>
        <authorList>
            <person name="Akparov Z."/>
            <person name="Amiraslanov A."/>
            <person name="Hajiyeva S."/>
            <person name="Abbasov M."/>
            <person name="Kaur K."/>
            <person name="Hamwieh A."/>
            <person name="Solovyev V."/>
            <person name="Salamov A."/>
            <person name="Braich B."/>
            <person name="Kosarev P."/>
            <person name="Mahmoud A."/>
            <person name="Hajiyev E."/>
            <person name="Babayeva S."/>
            <person name="Izzatullayeva V."/>
            <person name="Mammadov A."/>
            <person name="Mammadov A."/>
            <person name="Sharifova S."/>
            <person name="Ojaghi J."/>
            <person name="Eynullazada K."/>
            <person name="Bayramov B."/>
            <person name="Abdulazimova A."/>
            <person name="Shahmuradov I."/>
        </authorList>
    </citation>
    <scope>NUCLEOTIDE SEQUENCE [LARGE SCALE GENOMIC DNA]</scope>
    <source>
        <strain evidence="2">cv. AG2017</strain>
        <tissue evidence="1">Leaf</tissue>
    </source>
</reference>
<accession>A0A2I0KC37</accession>
<dbReference type="Proteomes" id="UP000233551">
    <property type="component" value="Unassembled WGS sequence"/>
</dbReference>
<name>A0A2I0KC37_PUNGR</name>
<keyword evidence="2" id="KW-1185">Reference proteome</keyword>
<evidence type="ECO:0000313" key="1">
    <source>
        <dbReference type="EMBL" id="PKI66104.1"/>
    </source>
</evidence>
<dbReference type="AlphaFoldDB" id="A0A2I0KC37"/>
<dbReference type="EMBL" id="PGOL01000690">
    <property type="protein sequence ID" value="PKI66104.1"/>
    <property type="molecule type" value="Genomic_DNA"/>
</dbReference>
<gene>
    <name evidence="1" type="ORF">CRG98_013512</name>
</gene>
<proteinExistence type="predicted"/>